<dbReference type="OrthoDB" id="3364175at2759"/>
<gene>
    <name evidence="4" type="ORF">MELLADRAFT_78482</name>
</gene>
<protein>
    <recommendedName>
        <fullName evidence="6">Transcription factor domain-containing protein</fullName>
    </recommendedName>
</protein>
<keyword evidence="2" id="KW-0539">Nucleus</keyword>
<feature type="compositionally biased region" description="Polar residues" evidence="3">
    <location>
        <begin position="56"/>
        <end position="68"/>
    </location>
</feature>
<dbReference type="RefSeq" id="XP_007412886.1">
    <property type="nucleotide sequence ID" value="XM_007412824.1"/>
</dbReference>
<evidence type="ECO:0000313" key="4">
    <source>
        <dbReference type="EMBL" id="EGG03772.1"/>
    </source>
</evidence>
<keyword evidence="5" id="KW-1185">Reference proteome</keyword>
<name>F4RUX5_MELLP</name>
<dbReference type="GO" id="GO:0005634">
    <property type="term" value="C:nucleus"/>
    <property type="evidence" value="ECO:0007669"/>
    <property type="project" value="UniProtKB-SubCell"/>
</dbReference>
<dbReference type="KEGG" id="mlr:MELLADRAFT_78482"/>
<accession>F4RUX5</accession>
<evidence type="ECO:0000256" key="2">
    <source>
        <dbReference type="ARBA" id="ARBA00023242"/>
    </source>
</evidence>
<evidence type="ECO:0008006" key="6">
    <source>
        <dbReference type="Google" id="ProtNLM"/>
    </source>
</evidence>
<evidence type="ECO:0000313" key="5">
    <source>
        <dbReference type="Proteomes" id="UP000001072"/>
    </source>
</evidence>
<dbReference type="GeneID" id="18933117"/>
<dbReference type="InterPro" id="IPR050613">
    <property type="entry name" value="Sec_Metabolite_Reg"/>
</dbReference>
<proteinExistence type="predicted"/>
<reference evidence="5" key="1">
    <citation type="journal article" date="2011" name="Proc. Natl. Acad. Sci. U.S.A.">
        <title>Obligate biotrophy features unraveled by the genomic analysis of rust fungi.</title>
        <authorList>
            <person name="Duplessis S."/>
            <person name="Cuomo C.A."/>
            <person name="Lin Y.-C."/>
            <person name="Aerts A."/>
            <person name="Tisserant E."/>
            <person name="Veneault-Fourrey C."/>
            <person name="Joly D.L."/>
            <person name="Hacquard S."/>
            <person name="Amselem J."/>
            <person name="Cantarel B.L."/>
            <person name="Chiu R."/>
            <person name="Coutinho P.M."/>
            <person name="Feau N."/>
            <person name="Field M."/>
            <person name="Frey P."/>
            <person name="Gelhaye E."/>
            <person name="Goldberg J."/>
            <person name="Grabherr M.G."/>
            <person name="Kodira C.D."/>
            <person name="Kohler A."/>
            <person name="Kuees U."/>
            <person name="Lindquist E.A."/>
            <person name="Lucas S.M."/>
            <person name="Mago R."/>
            <person name="Mauceli E."/>
            <person name="Morin E."/>
            <person name="Murat C."/>
            <person name="Pangilinan J.L."/>
            <person name="Park R."/>
            <person name="Pearson M."/>
            <person name="Quesneville H."/>
            <person name="Rouhier N."/>
            <person name="Sakthikumar S."/>
            <person name="Salamov A.A."/>
            <person name="Schmutz J."/>
            <person name="Selles B."/>
            <person name="Shapiro H."/>
            <person name="Tanguay P."/>
            <person name="Tuskan G.A."/>
            <person name="Henrissat B."/>
            <person name="Van de Peer Y."/>
            <person name="Rouze P."/>
            <person name="Ellis J.G."/>
            <person name="Dodds P.N."/>
            <person name="Schein J.E."/>
            <person name="Zhong S."/>
            <person name="Hamelin R.C."/>
            <person name="Grigoriev I.V."/>
            <person name="Szabo L.J."/>
            <person name="Martin F."/>
        </authorList>
    </citation>
    <scope>NUCLEOTIDE SEQUENCE [LARGE SCALE GENOMIC DNA]</scope>
    <source>
        <strain evidence="5">98AG31 / pathotype 3-4-7</strain>
    </source>
</reference>
<dbReference type="Proteomes" id="UP000001072">
    <property type="component" value="Unassembled WGS sequence"/>
</dbReference>
<dbReference type="CDD" id="cd12148">
    <property type="entry name" value="fungal_TF_MHR"/>
    <property type="match status" value="1"/>
</dbReference>
<comment type="subcellular location">
    <subcellularLocation>
        <location evidence="1">Nucleus</location>
    </subcellularLocation>
</comment>
<dbReference type="VEuPathDB" id="FungiDB:MELLADRAFT_78482"/>
<organism evidence="5">
    <name type="scientific">Melampsora larici-populina (strain 98AG31 / pathotype 3-4-7)</name>
    <name type="common">Poplar leaf rust fungus</name>
    <dbReference type="NCBI Taxonomy" id="747676"/>
    <lineage>
        <taxon>Eukaryota</taxon>
        <taxon>Fungi</taxon>
        <taxon>Dikarya</taxon>
        <taxon>Basidiomycota</taxon>
        <taxon>Pucciniomycotina</taxon>
        <taxon>Pucciniomycetes</taxon>
        <taxon>Pucciniales</taxon>
        <taxon>Melampsoraceae</taxon>
        <taxon>Melampsora</taxon>
    </lineage>
</organism>
<dbReference type="AlphaFoldDB" id="F4RUX5"/>
<dbReference type="InParanoid" id="F4RUX5"/>
<dbReference type="HOGENOM" id="CLU_847536_0_0_1"/>
<evidence type="ECO:0000256" key="1">
    <source>
        <dbReference type="ARBA" id="ARBA00004123"/>
    </source>
</evidence>
<dbReference type="PANTHER" id="PTHR31001:SF89">
    <property type="entry name" value="ZN(2)-C6 FUNGAL-TYPE DOMAIN-CONTAINING PROTEIN"/>
    <property type="match status" value="1"/>
</dbReference>
<dbReference type="PANTHER" id="PTHR31001">
    <property type="entry name" value="UNCHARACTERIZED TRANSCRIPTIONAL REGULATORY PROTEIN"/>
    <property type="match status" value="1"/>
</dbReference>
<sequence>MVSDLISQSLTHHCSTPIVRSKSQESDLVLYPQSQSQAERSGRSSSDPPDRISRSQTRSSESNGKARTLSNSAILQRRLLNEKLALEIRIDRLTKVIGHGSSTSSPTTKPSIFQVENLATHLSEFAISHAVPKLEHLQHAPLKPLPDGPFCESFLTNVDRIVSKNPPDSLFEASEPQATGIGLLGLGYGPADIPTLLNKIPTSIQVAQCLESYERTCAWLHRILHRPTFWNEVNERIVKSSNPIEKIVNSINGYKALHWLAILFATCALGLYSDEINKEKCQESHLPIGEASQQQVARMWLQCATSALILGGKSSSSLYMIGQTLLRQ</sequence>
<dbReference type="EMBL" id="GL883122">
    <property type="protein sequence ID" value="EGG03772.1"/>
    <property type="molecule type" value="Genomic_DNA"/>
</dbReference>
<feature type="region of interest" description="Disordered" evidence="3">
    <location>
        <begin position="17"/>
        <end position="68"/>
    </location>
</feature>
<evidence type="ECO:0000256" key="3">
    <source>
        <dbReference type="SAM" id="MobiDB-lite"/>
    </source>
</evidence>